<feature type="region of interest" description="Disordered" evidence="1">
    <location>
        <begin position="59"/>
        <end position="78"/>
    </location>
</feature>
<reference evidence="2 3" key="1">
    <citation type="submission" date="2014-12" db="EMBL/GenBank/DDBJ databases">
        <title>Genome assembly of Enhygromyxa salina DSM 15201.</title>
        <authorList>
            <person name="Sharma G."/>
            <person name="Subramanian S."/>
        </authorList>
    </citation>
    <scope>NUCLEOTIDE SEQUENCE [LARGE SCALE GENOMIC DNA]</scope>
    <source>
        <strain evidence="2 3">DSM 15201</strain>
    </source>
</reference>
<sequence length="78" mass="8528">MKTSHTHELLATKRGYRVLICDCCDIVHVEVGPVTLRLRPGALAHLAEVLDHASRQLQTRESNLGTAELDGEPTGLVN</sequence>
<proteinExistence type="predicted"/>
<evidence type="ECO:0000313" key="3">
    <source>
        <dbReference type="Proteomes" id="UP000031599"/>
    </source>
</evidence>
<protein>
    <submittedName>
        <fullName evidence="2">Uncharacterized protein</fullName>
    </submittedName>
</protein>
<dbReference type="EMBL" id="JMCC02000056">
    <property type="protein sequence ID" value="KIG15370.1"/>
    <property type="molecule type" value="Genomic_DNA"/>
</dbReference>
<dbReference type="AlphaFoldDB" id="A0A0C2D0J8"/>
<evidence type="ECO:0000256" key="1">
    <source>
        <dbReference type="SAM" id="MobiDB-lite"/>
    </source>
</evidence>
<dbReference type="RefSeq" id="WP_165703871.1">
    <property type="nucleotide sequence ID" value="NZ_JMCC02000056.1"/>
</dbReference>
<accession>A0A0C2D0J8</accession>
<name>A0A0C2D0J8_9BACT</name>
<comment type="caution">
    <text evidence="2">The sequence shown here is derived from an EMBL/GenBank/DDBJ whole genome shotgun (WGS) entry which is preliminary data.</text>
</comment>
<evidence type="ECO:0000313" key="2">
    <source>
        <dbReference type="EMBL" id="KIG15370.1"/>
    </source>
</evidence>
<gene>
    <name evidence="2" type="ORF">DB30_05702</name>
</gene>
<organism evidence="2 3">
    <name type="scientific">Enhygromyxa salina</name>
    <dbReference type="NCBI Taxonomy" id="215803"/>
    <lineage>
        <taxon>Bacteria</taxon>
        <taxon>Pseudomonadati</taxon>
        <taxon>Myxococcota</taxon>
        <taxon>Polyangia</taxon>
        <taxon>Nannocystales</taxon>
        <taxon>Nannocystaceae</taxon>
        <taxon>Enhygromyxa</taxon>
    </lineage>
</organism>
<dbReference type="Proteomes" id="UP000031599">
    <property type="component" value="Unassembled WGS sequence"/>
</dbReference>